<dbReference type="SMART" id="SM00367">
    <property type="entry name" value="LRR_CC"/>
    <property type="match status" value="3"/>
</dbReference>
<accession>A0A7J0ER23</accession>
<name>A0A7J0ER23_9ERIC</name>
<dbReference type="PANTHER" id="PTHR38926:SF2">
    <property type="entry name" value="F-BOX_LRR-REPEAT PROTEIN 21-RELATED"/>
    <property type="match status" value="1"/>
</dbReference>
<dbReference type="InterPro" id="IPR006553">
    <property type="entry name" value="Leu-rich_rpt_Cys-con_subtyp"/>
</dbReference>
<comment type="caution">
    <text evidence="2">The sequence shown here is derived from an EMBL/GenBank/DDBJ whole genome shotgun (WGS) entry which is preliminary data.</text>
</comment>
<dbReference type="AlphaFoldDB" id="A0A7J0ER23"/>
<dbReference type="OrthoDB" id="2095648at2759"/>
<dbReference type="Pfam" id="PF13516">
    <property type="entry name" value="LRR_6"/>
    <property type="match status" value="1"/>
</dbReference>
<gene>
    <name evidence="2" type="ORF">Acr_06g0008230</name>
</gene>
<keyword evidence="3" id="KW-1185">Reference proteome</keyword>
<dbReference type="InterPro" id="IPR055411">
    <property type="entry name" value="LRR_FXL15/At3g58940/PEG3-like"/>
</dbReference>
<dbReference type="Proteomes" id="UP000585474">
    <property type="component" value="Unassembled WGS sequence"/>
</dbReference>
<feature type="domain" description="F-box/LRR-repeat protein 15/At3g58940/PEG3-like LRR" evidence="1">
    <location>
        <begin position="79"/>
        <end position="144"/>
    </location>
</feature>
<reference evidence="2 3" key="1">
    <citation type="submission" date="2019-07" db="EMBL/GenBank/DDBJ databases">
        <title>De Novo Assembly of kiwifruit Actinidia rufa.</title>
        <authorList>
            <person name="Sugita-Konishi S."/>
            <person name="Sato K."/>
            <person name="Mori E."/>
            <person name="Abe Y."/>
            <person name="Kisaki G."/>
            <person name="Hamano K."/>
            <person name="Suezawa K."/>
            <person name="Otani M."/>
            <person name="Fukuda T."/>
            <person name="Manabe T."/>
            <person name="Gomi K."/>
            <person name="Tabuchi M."/>
            <person name="Akimitsu K."/>
            <person name="Kataoka I."/>
        </authorList>
    </citation>
    <scope>NUCLEOTIDE SEQUENCE [LARGE SCALE GENOMIC DNA]</scope>
    <source>
        <strain evidence="3">cv. Fuchu</strain>
    </source>
</reference>
<organism evidence="2 3">
    <name type="scientific">Actinidia rufa</name>
    <dbReference type="NCBI Taxonomy" id="165716"/>
    <lineage>
        <taxon>Eukaryota</taxon>
        <taxon>Viridiplantae</taxon>
        <taxon>Streptophyta</taxon>
        <taxon>Embryophyta</taxon>
        <taxon>Tracheophyta</taxon>
        <taxon>Spermatophyta</taxon>
        <taxon>Magnoliopsida</taxon>
        <taxon>eudicotyledons</taxon>
        <taxon>Gunneridae</taxon>
        <taxon>Pentapetalae</taxon>
        <taxon>asterids</taxon>
        <taxon>Ericales</taxon>
        <taxon>Actinidiaceae</taxon>
        <taxon>Actinidia</taxon>
    </lineage>
</organism>
<evidence type="ECO:0000313" key="2">
    <source>
        <dbReference type="EMBL" id="GFY88883.1"/>
    </source>
</evidence>
<sequence length="284" mass="31936">MTASANPDCHCPVWTAFVEFCCFCPVMTGFLYSQPTLFRIQALLRFYLAFASKHHYLEHLPPCQDMPPSWLFQSDVDARASQLRRLRLVCCCGISDEGLSEAAKKLPFLEELGIHYGMLSKEALENVGRCSPQLKSLKFNKQGSRAPHMESDDEALAIAETMPGLRHLQLFGNRMTNDGLKAILDGCPQLESLDLRQCFNVNLGGTLGKHCSEQIKFLWRPYDSTDDCGFDTTVRDDNEDDFSFDDGYPSGFSEIDFLSDVDEDYVFSGGSDFSDYGQPFSDDD</sequence>
<dbReference type="Pfam" id="PF24758">
    <property type="entry name" value="LRR_At5g56370"/>
    <property type="match status" value="1"/>
</dbReference>
<proteinExistence type="predicted"/>
<dbReference type="InterPro" id="IPR032675">
    <property type="entry name" value="LRR_dom_sf"/>
</dbReference>
<dbReference type="PANTHER" id="PTHR38926">
    <property type="entry name" value="F-BOX DOMAIN CONTAINING PROTEIN, EXPRESSED"/>
    <property type="match status" value="1"/>
</dbReference>
<dbReference type="Gene3D" id="3.80.10.10">
    <property type="entry name" value="Ribonuclease Inhibitor"/>
    <property type="match status" value="1"/>
</dbReference>
<evidence type="ECO:0000259" key="1">
    <source>
        <dbReference type="Pfam" id="PF24758"/>
    </source>
</evidence>
<dbReference type="InterPro" id="IPR001611">
    <property type="entry name" value="Leu-rich_rpt"/>
</dbReference>
<evidence type="ECO:0000313" key="3">
    <source>
        <dbReference type="Proteomes" id="UP000585474"/>
    </source>
</evidence>
<protein>
    <recommendedName>
        <fullName evidence="1">F-box/LRR-repeat protein 15/At3g58940/PEG3-like LRR domain-containing protein</fullName>
    </recommendedName>
</protein>
<dbReference type="SUPFAM" id="SSF52047">
    <property type="entry name" value="RNI-like"/>
    <property type="match status" value="1"/>
</dbReference>
<dbReference type="EMBL" id="BJWL01000006">
    <property type="protein sequence ID" value="GFY88883.1"/>
    <property type="molecule type" value="Genomic_DNA"/>
</dbReference>